<evidence type="ECO:0000256" key="1">
    <source>
        <dbReference type="SAM" id="Phobius"/>
    </source>
</evidence>
<keyword evidence="3" id="KW-1185">Reference proteome</keyword>
<accession>A0ABU0J4U9</accession>
<reference evidence="2 3" key="1">
    <citation type="submission" date="2023-07" db="EMBL/GenBank/DDBJ databases">
        <title>Genomic Encyclopedia of Type Strains, Phase IV (KMG-IV): sequencing the most valuable type-strain genomes for metagenomic binning, comparative biology and taxonomic classification.</title>
        <authorList>
            <person name="Goeker M."/>
        </authorList>
    </citation>
    <scope>NUCLEOTIDE SEQUENCE [LARGE SCALE GENOMIC DNA]</scope>
    <source>
        <strain evidence="2 3">DSM 19619</strain>
    </source>
</reference>
<name>A0ABU0J4U9_9HYPH</name>
<keyword evidence="1" id="KW-0472">Membrane</keyword>
<dbReference type="EMBL" id="JAUSVX010000002">
    <property type="protein sequence ID" value="MDQ0468299.1"/>
    <property type="molecule type" value="Genomic_DNA"/>
</dbReference>
<dbReference type="Proteomes" id="UP001242480">
    <property type="component" value="Unassembled WGS sequence"/>
</dbReference>
<sequence length="95" mass="9923">MLMIFVSSLIAGAAVGLFARLLALVISMVVFSGLITAAGALTHPWSALEMAGIFLLAATVFQVGYLFGIAARHVWPHAQAKAPVAASAETRRRSA</sequence>
<evidence type="ECO:0000313" key="2">
    <source>
        <dbReference type="EMBL" id="MDQ0468299.1"/>
    </source>
</evidence>
<gene>
    <name evidence="2" type="ORF">QO011_001299</name>
</gene>
<proteinExistence type="predicted"/>
<protein>
    <submittedName>
        <fullName evidence="2">Uncharacterized protein</fullName>
    </submittedName>
</protein>
<organism evidence="2 3">
    <name type="scientific">Labrys wisconsinensis</name>
    <dbReference type="NCBI Taxonomy" id="425677"/>
    <lineage>
        <taxon>Bacteria</taxon>
        <taxon>Pseudomonadati</taxon>
        <taxon>Pseudomonadota</taxon>
        <taxon>Alphaproteobacteria</taxon>
        <taxon>Hyphomicrobiales</taxon>
        <taxon>Xanthobacteraceae</taxon>
        <taxon>Labrys</taxon>
    </lineage>
</organism>
<keyword evidence="1" id="KW-0812">Transmembrane</keyword>
<comment type="caution">
    <text evidence="2">The sequence shown here is derived from an EMBL/GenBank/DDBJ whole genome shotgun (WGS) entry which is preliminary data.</text>
</comment>
<evidence type="ECO:0000313" key="3">
    <source>
        <dbReference type="Proteomes" id="UP001242480"/>
    </source>
</evidence>
<feature type="transmembrane region" description="Helical" evidence="1">
    <location>
        <begin position="50"/>
        <end position="71"/>
    </location>
</feature>
<dbReference type="RefSeq" id="WP_307269337.1">
    <property type="nucleotide sequence ID" value="NZ_JAUSVX010000002.1"/>
</dbReference>
<keyword evidence="1" id="KW-1133">Transmembrane helix</keyword>